<evidence type="ECO:0000256" key="2">
    <source>
        <dbReference type="ARBA" id="ARBA00022679"/>
    </source>
</evidence>
<name>A0A518HRY4_9BACT</name>
<dbReference type="SUPFAM" id="SSF56112">
    <property type="entry name" value="Protein kinase-like (PK-like)"/>
    <property type="match status" value="1"/>
</dbReference>
<gene>
    <name evidence="7" type="ORF">Enr13x_34690</name>
</gene>
<dbReference type="PANTHER" id="PTHR34273">
    <property type="entry name" value="METHYLTHIORIBOSE KINASE"/>
    <property type="match status" value="1"/>
</dbReference>
<evidence type="ECO:0000256" key="1">
    <source>
        <dbReference type="ARBA" id="ARBA00010165"/>
    </source>
</evidence>
<keyword evidence="8" id="KW-1185">Reference proteome</keyword>
<accession>A0A518HRY4</accession>
<keyword evidence="4 7" id="KW-0418">Kinase</keyword>
<protein>
    <submittedName>
        <fullName evidence="7">Methylthioribose kinase</fullName>
    </submittedName>
</protein>
<comment type="similarity">
    <text evidence="1">Belongs to the methylthioribose kinase family.</text>
</comment>
<keyword evidence="2" id="KW-0808">Transferase</keyword>
<feature type="domain" description="Aminoglycoside phosphotransferase" evidence="6">
    <location>
        <begin position="93"/>
        <end position="306"/>
    </location>
</feature>
<evidence type="ECO:0000259" key="6">
    <source>
        <dbReference type="Pfam" id="PF01636"/>
    </source>
</evidence>
<sequence length="355" mass="40049">MDDDAAQSAPMHYDPISRIDPASVARSLGRNGWMRDDEILVGVESAGEGNMNCTLRATLQDQARRARTLILKQSRPWVEKYPTIPAPVERSWSEARFYERVRPFANVAAQMPALVGKDAANYTLCLQDLSGAVDMTDAYGQASLPLESAARWLGHLHSIELQTDERSSFQNLELRTLNHQHLFEIPFQTDLPIDLEQITPGLETERQKVIADDNLLVIAKQMGELYIDPASWNDPNARLLHGDYYPGSFMRRLSTTRQEDPTFFVIDPEFSFVGPPEFDLAVLLAHAVFCGIDCETAKQLILADYHDSGSISHDRWQRFAGLEILRRLLGVAQLPLTATLETKRQWIDVARAWMG</sequence>
<dbReference type="KEGG" id="snep:Enr13x_34690"/>
<evidence type="ECO:0000256" key="5">
    <source>
        <dbReference type="ARBA" id="ARBA00022840"/>
    </source>
</evidence>
<dbReference type="EMBL" id="CP037423">
    <property type="protein sequence ID" value="QDV43612.1"/>
    <property type="molecule type" value="Genomic_DNA"/>
</dbReference>
<dbReference type="Pfam" id="PF01636">
    <property type="entry name" value="APH"/>
    <property type="match status" value="1"/>
</dbReference>
<organism evidence="7 8">
    <name type="scientific">Stieleria neptunia</name>
    <dbReference type="NCBI Taxonomy" id="2527979"/>
    <lineage>
        <taxon>Bacteria</taxon>
        <taxon>Pseudomonadati</taxon>
        <taxon>Planctomycetota</taxon>
        <taxon>Planctomycetia</taxon>
        <taxon>Pirellulales</taxon>
        <taxon>Pirellulaceae</taxon>
        <taxon>Stieleria</taxon>
    </lineage>
</organism>
<evidence type="ECO:0000313" key="7">
    <source>
        <dbReference type="EMBL" id="QDV43612.1"/>
    </source>
</evidence>
<dbReference type="InterPro" id="IPR002575">
    <property type="entry name" value="Aminoglycoside_PTrfase"/>
</dbReference>
<dbReference type="OrthoDB" id="9777791at2"/>
<dbReference type="GO" id="GO:0005524">
    <property type="term" value="F:ATP binding"/>
    <property type="evidence" value="ECO:0007669"/>
    <property type="project" value="UniProtKB-KW"/>
</dbReference>
<keyword evidence="5" id="KW-0067">ATP-binding</keyword>
<dbReference type="PANTHER" id="PTHR34273:SF2">
    <property type="entry name" value="METHYLTHIORIBOSE KINASE"/>
    <property type="match status" value="1"/>
</dbReference>
<dbReference type="Proteomes" id="UP000319004">
    <property type="component" value="Chromosome"/>
</dbReference>
<evidence type="ECO:0000313" key="8">
    <source>
        <dbReference type="Proteomes" id="UP000319004"/>
    </source>
</evidence>
<dbReference type="AlphaFoldDB" id="A0A518HRY4"/>
<evidence type="ECO:0000256" key="3">
    <source>
        <dbReference type="ARBA" id="ARBA00022741"/>
    </source>
</evidence>
<proteinExistence type="inferred from homology"/>
<dbReference type="Gene3D" id="3.90.1200.10">
    <property type="match status" value="1"/>
</dbReference>
<dbReference type="Gene3D" id="3.30.200.20">
    <property type="entry name" value="Phosphorylase Kinase, domain 1"/>
    <property type="match status" value="1"/>
</dbReference>
<reference evidence="7 8" key="1">
    <citation type="submission" date="2019-03" db="EMBL/GenBank/DDBJ databases">
        <title>Deep-cultivation of Planctomycetes and their phenomic and genomic characterization uncovers novel biology.</title>
        <authorList>
            <person name="Wiegand S."/>
            <person name="Jogler M."/>
            <person name="Boedeker C."/>
            <person name="Pinto D."/>
            <person name="Vollmers J."/>
            <person name="Rivas-Marin E."/>
            <person name="Kohn T."/>
            <person name="Peeters S.H."/>
            <person name="Heuer A."/>
            <person name="Rast P."/>
            <person name="Oberbeckmann S."/>
            <person name="Bunk B."/>
            <person name="Jeske O."/>
            <person name="Meyerdierks A."/>
            <person name="Storesund J.E."/>
            <person name="Kallscheuer N."/>
            <person name="Luecker S."/>
            <person name="Lage O.M."/>
            <person name="Pohl T."/>
            <person name="Merkel B.J."/>
            <person name="Hornburger P."/>
            <person name="Mueller R.-W."/>
            <person name="Bruemmer F."/>
            <person name="Labrenz M."/>
            <person name="Spormann A.M."/>
            <person name="Op den Camp H."/>
            <person name="Overmann J."/>
            <person name="Amann R."/>
            <person name="Jetten M.S.M."/>
            <person name="Mascher T."/>
            <person name="Medema M.H."/>
            <person name="Devos D.P."/>
            <person name="Kaster A.-K."/>
            <person name="Ovreas L."/>
            <person name="Rohde M."/>
            <person name="Galperin M.Y."/>
            <person name="Jogler C."/>
        </authorList>
    </citation>
    <scope>NUCLEOTIDE SEQUENCE [LARGE SCALE GENOMIC DNA]</scope>
    <source>
        <strain evidence="7 8">Enr13</strain>
    </source>
</reference>
<dbReference type="GO" id="GO:0016301">
    <property type="term" value="F:kinase activity"/>
    <property type="evidence" value="ECO:0007669"/>
    <property type="project" value="UniProtKB-KW"/>
</dbReference>
<evidence type="ECO:0000256" key="4">
    <source>
        <dbReference type="ARBA" id="ARBA00022777"/>
    </source>
</evidence>
<dbReference type="InterPro" id="IPR011009">
    <property type="entry name" value="Kinase-like_dom_sf"/>
</dbReference>
<keyword evidence="3" id="KW-0547">Nucleotide-binding</keyword>